<organism evidence="2 3">
    <name type="scientific">Actinoallomurus iriomotensis</name>
    <dbReference type="NCBI Taxonomy" id="478107"/>
    <lineage>
        <taxon>Bacteria</taxon>
        <taxon>Bacillati</taxon>
        <taxon>Actinomycetota</taxon>
        <taxon>Actinomycetes</taxon>
        <taxon>Streptosporangiales</taxon>
        <taxon>Thermomonosporaceae</taxon>
        <taxon>Actinoallomurus</taxon>
    </lineage>
</organism>
<name>A0A9W6RW41_9ACTN</name>
<accession>A0A9W6RW41</accession>
<evidence type="ECO:0000256" key="1">
    <source>
        <dbReference type="SAM" id="MobiDB-lite"/>
    </source>
</evidence>
<dbReference type="Proteomes" id="UP001165135">
    <property type="component" value="Unassembled WGS sequence"/>
</dbReference>
<reference evidence="2" key="1">
    <citation type="submission" date="2023-03" db="EMBL/GenBank/DDBJ databases">
        <title>Actinoallomurus iriomotensis NBRC 103681.</title>
        <authorList>
            <person name="Ichikawa N."/>
            <person name="Sato H."/>
            <person name="Tonouchi N."/>
        </authorList>
    </citation>
    <scope>NUCLEOTIDE SEQUENCE</scope>
    <source>
        <strain evidence="2">NBRC 103681</strain>
    </source>
</reference>
<proteinExistence type="predicted"/>
<dbReference type="EMBL" id="BSTJ01000017">
    <property type="protein sequence ID" value="GLY80980.1"/>
    <property type="molecule type" value="Genomic_DNA"/>
</dbReference>
<gene>
    <name evidence="2" type="ORF">Airi01_092470</name>
</gene>
<protein>
    <submittedName>
        <fullName evidence="2">Uncharacterized protein</fullName>
    </submittedName>
</protein>
<evidence type="ECO:0000313" key="2">
    <source>
        <dbReference type="EMBL" id="GLY80980.1"/>
    </source>
</evidence>
<evidence type="ECO:0000313" key="3">
    <source>
        <dbReference type="Proteomes" id="UP001165135"/>
    </source>
</evidence>
<dbReference type="AlphaFoldDB" id="A0A9W6RW41"/>
<sequence>MRQPAAFIWSRAAALNAAIKSRITGDTVRRRVSEEGLRIRESGWDPCGADAESVQPLEPPAAYRSIPRLRQKDRTA</sequence>
<comment type="caution">
    <text evidence="2">The sequence shown here is derived from an EMBL/GenBank/DDBJ whole genome shotgun (WGS) entry which is preliminary data.</text>
</comment>
<feature type="region of interest" description="Disordered" evidence="1">
    <location>
        <begin position="42"/>
        <end position="76"/>
    </location>
</feature>